<protein>
    <submittedName>
        <fullName evidence="1">Uncharacterized protein</fullName>
    </submittedName>
</protein>
<organism evidence="1">
    <name type="scientific">marine metagenome</name>
    <dbReference type="NCBI Taxonomy" id="408172"/>
    <lineage>
        <taxon>unclassified sequences</taxon>
        <taxon>metagenomes</taxon>
        <taxon>ecological metagenomes</taxon>
    </lineage>
</organism>
<sequence length="117" mass="12798">MKQIDIRSLLVGVLGTALTFVLMGSEDGENIDGNLGDIIVNSITIRDDGHGGFITAYNQDQKRTLYLGTGKEENGYVQTFNKYEQPTAYIGSNREMDGVIVLNDRYGALGFSQSGKK</sequence>
<dbReference type="AlphaFoldDB" id="A0A382QT46"/>
<reference evidence="1" key="1">
    <citation type="submission" date="2018-05" db="EMBL/GenBank/DDBJ databases">
        <authorList>
            <person name="Lanie J.A."/>
            <person name="Ng W.-L."/>
            <person name="Kazmierczak K.M."/>
            <person name="Andrzejewski T.M."/>
            <person name="Davidsen T.M."/>
            <person name="Wayne K.J."/>
            <person name="Tettelin H."/>
            <person name="Glass J.I."/>
            <person name="Rusch D."/>
            <person name="Podicherti R."/>
            <person name="Tsui H.-C.T."/>
            <person name="Winkler M.E."/>
        </authorList>
    </citation>
    <scope>NUCLEOTIDE SEQUENCE</scope>
</reference>
<dbReference type="EMBL" id="UINC01116710">
    <property type="protein sequence ID" value="SVC88636.1"/>
    <property type="molecule type" value="Genomic_DNA"/>
</dbReference>
<evidence type="ECO:0000313" key="1">
    <source>
        <dbReference type="EMBL" id="SVC88636.1"/>
    </source>
</evidence>
<accession>A0A382QT46</accession>
<gene>
    <name evidence="1" type="ORF">METZ01_LOCUS341490</name>
</gene>
<proteinExistence type="predicted"/>
<name>A0A382QT46_9ZZZZ</name>